<name>J9C7U2_9ZZZZ</name>
<protein>
    <submittedName>
        <fullName evidence="1">Uncharacterized protein</fullName>
    </submittedName>
</protein>
<accession>J9C7U2</accession>
<dbReference type="AlphaFoldDB" id="J9C7U2"/>
<proteinExistence type="predicted"/>
<dbReference type="EMBL" id="AMCI01005541">
    <property type="protein sequence ID" value="EJW95930.1"/>
    <property type="molecule type" value="Genomic_DNA"/>
</dbReference>
<organism evidence="1">
    <name type="scientific">gut metagenome</name>
    <dbReference type="NCBI Taxonomy" id="749906"/>
    <lineage>
        <taxon>unclassified sequences</taxon>
        <taxon>metagenomes</taxon>
        <taxon>organismal metagenomes</taxon>
    </lineage>
</organism>
<reference evidence="1" key="1">
    <citation type="journal article" date="2012" name="PLoS ONE">
        <title>Gene sets for utilization of primary and secondary nutrition supplies in the distal gut of endangered iberian lynx.</title>
        <authorList>
            <person name="Alcaide M."/>
            <person name="Messina E."/>
            <person name="Richter M."/>
            <person name="Bargiela R."/>
            <person name="Peplies J."/>
            <person name="Huws S.A."/>
            <person name="Newbold C.J."/>
            <person name="Golyshin P.N."/>
            <person name="Simon M.A."/>
            <person name="Lopez G."/>
            <person name="Yakimov M.M."/>
            <person name="Ferrer M."/>
        </authorList>
    </citation>
    <scope>NUCLEOTIDE SEQUENCE</scope>
</reference>
<sequence>MCQYKKGKRPLLDAVSPSFPVARRPRYYSPVYCPTNRIAPVCASEMT</sequence>
<gene>
    <name evidence="1" type="ORF">EVA_15964</name>
</gene>
<evidence type="ECO:0000313" key="1">
    <source>
        <dbReference type="EMBL" id="EJW95930.1"/>
    </source>
</evidence>
<comment type="caution">
    <text evidence="1">The sequence shown here is derived from an EMBL/GenBank/DDBJ whole genome shotgun (WGS) entry which is preliminary data.</text>
</comment>